<keyword evidence="1" id="KW-1133">Transmembrane helix</keyword>
<evidence type="ECO:0000256" key="1">
    <source>
        <dbReference type="SAM" id="Phobius"/>
    </source>
</evidence>
<sequence>MPHSIRASLPPISILAVSIFPETLVTISVISRFTSVTISIISCLVSEIVNSTWSLVSSILVSMVSMGLKTLDKPATVPRAPAVPNEQWNEGLQIVLGVGAKSVHGSAQAATSSWNRGRLAQGAIGVAVASTVVILGYFLSKISK</sequence>
<dbReference type="AlphaFoldDB" id="A0A834TUX3"/>
<accession>A0A834TUX3</accession>
<protein>
    <submittedName>
        <fullName evidence="2">Uncharacterized protein</fullName>
    </submittedName>
</protein>
<comment type="caution">
    <text evidence="2">The sequence shown here is derived from an EMBL/GenBank/DDBJ whole genome shotgun (WGS) entry which is preliminary data.</text>
</comment>
<feature type="transmembrane region" description="Helical" evidence="1">
    <location>
        <begin position="38"/>
        <end position="64"/>
    </location>
</feature>
<gene>
    <name evidence="2" type="ORF">G2W53_020167</name>
</gene>
<dbReference type="Proteomes" id="UP000634136">
    <property type="component" value="Unassembled WGS sequence"/>
</dbReference>
<feature type="transmembrane region" description="Helical" evidence="1">
    <location>
        <begin position="119"/>
        <end position="139"/>
    </location>
</feature>
<proteinExistence type="predicted"/>
<evidence type="ECO:0000313" key="2">
    <source>
        <dbReference type="EMBL" id="KAF7829003.1"/>
    </source>
</evidence>
<name>A0A834TUX3_9FABA</name>
<keyword evidence="1" id="KW-0472">Membrane</keyword>
<feature type="transmembrane region" description="Helical" evidence="1">
    <location>
        <begin position="12"/>
        <end position="31"/>
    </location>
</feature>
<keyword evidence="1" id="KW-0812">Transmembrane</keyword>
<reference evidence="2" key="1">
    <citation type="submission" date="2020-09" db="EMBL/GenBank/DDBJ databases">
        <title>Genome-Enabled Discovery of Anthraquinone Biosynthesis in Senna tora.</title>
        <authorList>
            <person name="Kang S.-H."/>
            <person name="Pandey R.P."/>
            <person name="Lee C.-M."/>
            <person name="Sim J.-S."/>
            <person name="Jeong J.-T."/>
            <person name="Choi B.-S."/>
            <person name="Jung M."/>
            <person name="Ginzburg D."/>
            <person name="Zhao K."/>
            <person name="Won S.Y."/>
            <person name="Oh T.-J."/>
            <person name="Yu Y."/>
            <person name="Kim N.-H."/>
            <person name="Lee O.R."/>
            <person name="Lee T.-H."/>
            <person name="Bashyal P."/>
            <person name="Kim T.-S."/>
            <person name="Lee W.-H."/>
            <person name="Kawkins C."/>
            <person name="Kim C.-K."/>
            <person name="Kim J.S."/>
            <person name="Ahn B.O."/>
            <person name="Rhee S.Y."/>
            <person name="Sohng J.K."/>
        </authorList>
    </citation>
    <scope>NUCLEOTIDE SEQUENCE</scope>
    <source>
        <tissue evidence="2">Leaf</tissue>
    </source>
</reference>
<evidence type="ECO:0000313" key="3">
    <source>
        <dbReference type="Proteomes" id="UP000634136"/>
    </source>
</evidence>
<dbReference type="EMBL" id="JAAIUW010000006">
    <property type="protein sequence ID" value="KAF7829003.1"/>
    <property type="molecule type" value="Genomic_DNA"/>
</dbReference>
<organism evidence="2 3">
    <name type="scientific">Senna tora</name>
    <dbReference type="NCBI Taxonomy" id="362788"/>
    <lineage>
        <taxon>Eukaryota</taxon>
        <taxon>Viridiplantae</taxon>
        <taxon>Streptophyta</taxon>
        <taxon>Embryophyta</taxon>
        <taxon>Tracheophyta</taxon>
        <taxon>Spermatophyta</taxon>
        <taxon>Magnoliopsida</taxon>
        <taxon>eudicotyledons</taxon>
        <taxon>Gunneridae</taxon>
        <taxon>Pentapetalae</taxon>
        <taxon>rosids</taxon>
        <taxon>fabids</taxon>
        <taxon>Fabales</taxon>
        <taxon>Fabaceae</taxon>
        <taxon>Caesalpinioideae</taxon>
        <taxon>Cassia clade</taxon>
        <taxon>Senna</taxon>
    </lineage>
</organism>
<keyword evidence="3" id="KW-1185">Reference proteome</keyword>